<dbReference type="InterPro" id="IPR012338">
    <property type="entry name" value="Beta-lactam/transpept-like"/>
</dbReference>
<name>A0AAE0K6H2_9PEZI</name>
<evidence type="ECO:0000313" key="5">
    <source>
        <dbReference type="Proteomes" id="UP001287356"/>
    </source>
</evidence>
<dbReference type="InterPro" id="IPR001466">
    <property type="entry name" value="Beta-lactam-related"/>
</dbReference>
<proteinExistence type="inferred from homology"/>
<dbReference type="InterPro" id="IPR050789">
    <property type="entry name" value="Diverse_Enzym_Activities"/>
</dbReference>
<dbReference type="SUPFAM" id="SSF56601">
    <property type="entry name" value="beta-lactamase/transpeptidase-like"/>
    <property type="match status" value="1"/>
</dbReference>
<feature type="domain" description="Beta-lactamase-related" evidence="3">
    <location>
        <begin position="25"/>
        <end position="377"/>
    </location>
</feature>
<dbReference type="PANTHER" id="PTHR43283">
    <property type="entry name" value="BETA-LACTAMASE-RELATED"/>
    <property type="match status" value="1"/>
</dbReference>
<dbReference type="AlphaFoldDB" id="A0AAE0K6H2"/>
<dbReference type="GO" id="GO:0016787">
    <property type="term" value="F:hydrolase activity"/>
    <property type="evidence" value="ECO:0007669"/>
    <property type="project" value="UniProtKB-KW"/>
</dbReference>
<accession>A0AAE0K6H2</accession>
<keyword evidence="5" id="KW-1185">Reference proteome</keyword>
<dbReference type="PANTHER" id="PTHR43283:SF17">
    <property type="entry name" value="(LOVD), PUTATIVE (AFU_ORTHOLOGUE AFUA_5G00920)-RELATED"/>
    <property type="match status" value="1"/>
</dbReference>
<sequence length="391" mass="41754">MDKFEAQLARATAPDTSDVLGAIGLAIDGKGAVLYHHACGRQSLDTDAPPLDADSTVSLGSAGKFLTHIAALQLVERGLVGLDDPVSTLLPELDALPLISPSSPFAARPPATKITLRHLLTHTGGLSTHDDPAVQSYLAAGGAMPIPAPDAHPIVRAMSLPLIFNPGTGFAYGHSIHWTQLLVARATSSGNFIQHMQTHVFDVLNMRTATFGPRDRPDVWRRRLRMVERAAADGSLVEADDATQGLTCSVRDMGAALADLLAPAPRLLARRDLVDLLFEPQFAAGSDALRDLRGEKDNYAFCAGRMGDGVEELGVNWSVAGLVVEDDVLRLSGMPRGTVAWEGMPNVMWAVNREKGVAAFFATQLVPNGDERANRLAVAFMRAAWETFGPS</sequence>
<reference evidence="4" key="1">
    <citation type="journal article" date="2023" name="Mol. Phylogenet. Evol.">
        <title>Genome-scale phylogeny and comparative genomics of the fungal order Sordariales.</title>
        <authorList>
            <person name="Hensen N."/>
            <person name="Bonometti L."/>
            <person name="Westerberg I."/>
            <person name="Brannstrom I.O."/>
            <person name="Guillou S."/>
            <person name="Cros-Aarteil S."/>
            <person name="Calhoun S."/>
            <person name="Haridas S."/>
            <person name="Kuo A."/>
            <person name="Mondo S."/>
            <person name="Pangilinan J."/>
            <person name="Riley R."/>
            <person name="LaButti K."/>
            <person name="Andreopoulos B."/>
            <person name="Lipzen A."/>
            <person name="Chen C."/>
            <person name="Yan M."/>
            <person name="Daum C."/>
            <person name="Ng V."/>
            <person name="Clum A."/>
            <person name="Steindorff A."/>
            <person name="Ohm R.A."/>
            <person name="Martin F."/>
            <person name="Silar P."/>
            <person name="Natvig D.O."/>
            <person name="Lalanne C."/>
            <person name="Gautier V."/>
            <person name="Ament-Velasquez S.L."/>
            <person name="Kruys A."/>
            <person name="Hutchinson M.I."/>
            <person name="Powell A.J."/>
            <person name="Barry K."/>
            <person name="Miller A.N."/>
            <person name="Grigoriev I.V."/>
            <person name="Debuchy R."/>
            <person name="Gladieux P."/>
            <person name="Hiltunen Thoren M."/>
            <person name="Johannesson H."/>
        </authorList>
    </citation>
    <scope>NUCLEOTIDE SEQUENCE</scope>
    <source>
        <strain evidence="4">CBS 958.72</strain>
    </source>
</reference>
<comment type="caution">
    <text evidence="4">The sequence shown here is derived from an EMBL/GenBank/DDBJ whole genome shotgun (WGS) entry which is preliminary data.</text>
</comment>
<gene>
    <name evidence="4" type="ORF">B0T24DRAFT_578114</name>
</gene>
<evidence type="ECO:0000313" key="4">
    <source>
        <dbReference type="EMBL" id="KAK3371073.1"/>
    </source>
</evidence>
<evidence type="ECO:0000259" key="3">
    <source>
        <dbReference type="Pfam" id="PF00144"/>
    </source>
</evidence>
<reference evidence="4" key="2">
    <citation type="submission" date="2023-06" db="EMBL/GenBank/DDBJ databases">
        <authorList>
            <consortium name="Lawrence Berkeley National Laboratory"/>
            <person name="Haridas S."/>
            <person name="Hensen N."/>
            <person name="Bonometti L."/>
            <person name="Westerberg I."/>
            <person name="Brannstrom I.O."/>
            <person name="Guillou S."/>
            <person name="Cros-Aarteil S."/>
            <person name="Calhoun S."/>
            <person name="Kuo A."/>
            <person name="Mondo S."/>
            <person name="Pangilinan J."/>
            <person name="Riley R."/>
            <person name="Labutti K."/>
            <person name="Andreopoulos B."/>
            <person name="Lipzen A."/>
            <person name="Chen C."/>
            <person name="Yanf M."/>
            <person name="Daum C."/>
            <person name="Ng V."/>
            <person name="Clum A."/>
            <person name="Steindorff A."/>
            <person name="Ohm R."/>
            <person name="Martin F."/>
            <person name="Silar P."/>
            <person name="Natvig D."/>
            <person name="Lalanne C."/>
            <person name="Gautier V."/>
            <person name="Ament-Velasquez S.L."/>
            <person name="Kruys A."/>
            <person name="Hutchinson M.I."/>
            <person name="Powell A.J."/>
            <person name="Barry K."/>
            <person name="Miller A.N."/>
            <person name="Grigoriev I.V."/>
            <person name="Debuchy R."/>
            <person name="Gladieux P."/>
            <person name="Thoren M.H."/>
            <person name="Johannesson H."/>
        </authorList>
    </citation>
    <scope>NUCLEOTIDE SEQUENCE</scope>
    <source>
        <strain evidence="4">CBS 958.72</strain>
    </source>
</reference>
<dbReference type="Proteomes" id="UP001287356">
    <property type="component" value="Unassembled WGS sequence"/>
</dbReference>
<evidence type="ECO:0000256" key="1">
    <source>
        <dbReference type="ARBA" id="ARBA00009009"/>
    </source>
</evidence>
<comment type="similarity">
    <text evidence="1">Belongs to the class-A beta-lactamase family.</text>
</comment>
<evidence type="ECO:0000256" key="2">
    <source>
        <dbReference type="ARBA" id="ARBA00022801"/>
    </source>
</evidence>
<organism evidence="4 5">
    <name type="scientific">Lasiosphaeria ovina</name>
    <dbReference type="NCBI Taxonomy" id="92902"/>
    <lineage>
        <taxon>Eukaryota</taxon>
        <taxon>Fungi</taxon>
        <taxon>Dikarya</taxon>
        <taxon>Ascomycota</taxon>
        <taxon>Pezizomycotina</taxon>
        <taxon>Sordariomycetes</taxon>
        <taxon>Sordariomycetidae</taxon>
        <taxon>Sordariales</taxon>
        <taxon>Lasiosphaeriaceae</taxon>
        <taxon>Lasiosphaeria</taxon>
    </lineage>
</organism>
<keyword evidence="2" id="KW-0378">Hydrolase</keyword>
<dbReference type="Pfam" id="PF00144">
    <property type="entry name" value="Beta-lactamase"/>
    <property type="match status" value="1"/>
</dbReference>
<dbReference type="Gene3D" id="3.40.710.10">
    <property type="entry name" value="DD-peptidase/beta-lactamase superfamily"/>
    <property type="match status" value="1"/>
</dbReference>
<protein>
    <submittedName>
        <fullName evidence="4">Beta-lactamase family protein</fullName>
    </submittedName>
</protein>
<dbReference type="EMBL" id="JAULSN010000005">
    <property type="protein sequence ID" value="KAK3371073.1"/>
    <property type="molecule type" value="Genomic_DNA"/>
</dbReference>